<proteinExistence type="predicted"/>
<dbReference type="AlphaFoldDB" id="A0A5B7GV93"/>
<evidence type="ECO:0000256" key="1">
    <source>
        <dbReference type="SAM" id="MobiDB-lite"/>
    </source>
</evidence>
<name>A0A5B7GV93_PORTR</name>
<organism evidence="2 3">
    <name type="scientific">Portunus trituberculatus</name>
    <name type="common">Swimming crab</name>
    <name type="synonym">Neptunus trituberculatus</name>
    <dbReference type="NCBI Taxonomy" id="210409"/>
    <lineage>
        <taxon>Eukaryota</taxon>
        <taxon>Metazoa</taxon>
        <taxon>Ecdysozoa</taxon>
        <taxon>Arthropoda</taxon>
        <taxon>Crustacea</taxon>
        <taxon>Multicrustacea</taxon>
        <taxon>Malacostraca</taxon>
        <taxon>Eumalacostraca</taxon>
        <taxon>Eucarida</taxon>
        <taxon>Decapoda</taxon>
        <taxon>Pleocyemata</taxon>
        <taxon>Brachyura</taxon>
        <taxon>Eubrachyura</taxon>
        <taxon>Portunoidea</taxon>
        <taxon>Portunidae</taxon>
        <taxon>Portuninae</taxon>
        <taxon>Portunus</taxon>
    </lineage>
</organism>
<reference evidence="2 3" key="1">
    <citation type="submission" date="2019-05" db="EMBL/GenBank/DDBJ databases">
        <title>Another draft genome of Portunus trituberculatus and its Hox gene families provides insights of decapod evolution.</title>
        <authorList>
            <person name="Jeong J.-H."/>
            <person name="Song I."/>
            <person name="Kim S."/>
            <person name="Choi T."/>
            <person name="Kim D."/>
            <person name="Ryu S."/>
            <person name="Kim W."/>
        </authorList>
    </citation>
    <scope>NUCLEOTIDE SEQUENCE [LARGE SCALE GENOMIC DNA]</scope>
    <source>
        <tissue evidence="2">Muscle</tissue>
    </source>
</reference>
<accession>A0A5B7GV93</accession>
<evidence type="ECO:0000313" key="2">
    <source>
        <dbReference type="EMBL" id="MPC61355.1"/>
    </source>
</evidence>
<protein>
    <submittedName>
        <fullName evidence="2">Uncharacterized protein</fullName>
    </submittedName>
</protein>
<evidence type="ECO:0000313" key="3">
    <source>
        <dbReference type="Proteomes" id="UP000324222"/>
    </source>
</evidence>
<dbReference type="EMBL" id="VSRR010018451">
    <property type="protein sequence ID" value="MPC61355.1"/>
    <property type="molecule type" value="Genomic_DNA"/>
</dbReference>
<comment type="caution">
    <text evidence="2">The sequence shown here is derived from an EMBL/GenBank/DDBJ whole genome shotgun (WGS) entry which is preliminary data.</text>
</comment>
<keyword evidence="3" id="KW-1185">Reference proteome</keyword>
<dbReference type="Proteomes" id="UP000324222">
    <property type="component" value="Unassembled WGS sequence"/>
</dbReference>
<feature type="compositionally biased region" description="Pro residues" evidence="1">
    <location>
        <begin position="7"/>
        <end position="21"/>
    </location>
</feature>
<gene>
    <name evidence="2" type="ORF">E2C01_055425</name>
</gene>
<feature type="region of interest" description="Disordered" evidence="1">
    <location>
        <begin position="1"/>
        <end position="21"/>
    </location>
</feature>
<sequence>MSHKSKTPPPLSPTPPLLPPV</sequence>